<gene>
    <name evidence="2" type="ORF">BOX37_09685</name>
</gene>
<dbReference type="InterPro" id="IPR010610">
    <property type="entry name" value="EryCIII-like_C"/>
</dbReference>
<dbReference type="PANTHER" id="PTHR48050">
    <property type="entry name" value="STEROL 3-BETA-GLUCOSYLTRANSFERASE"/>
    <property type="match status" value="1"/>
</dbReference>
<dbReference type="EMBL" id="CP018082">
    <property type="protein sequence ID" value="APE34186.1"/>
    <property type="molecule type" value="Genomic_DNA"/>
</dbReference>
<evidence type="ECO:0000313" key="2">
    <source>
        <dbReference type="EMBL" id="APE34186.1"/>
    </source>
</evidence>
<accession>A0A1J0VQA0</accession>
<proteinExistence type="predicted"/>
<dbReference type="RefSeq" id="WP_071927366.1">
    <property type="nucleotide sequence ID" value="NZ_CP018082.1"/>
</dbReference>
<dbReference type="CDD" id="cd03784">
    <property type="entry name" value="GT1_Gtf-like"/>
    <property type="match status" value="1"/>
</dbReference>
<evidence type="ECO:0000259" key="1">
    <source>
        <dbReference type="Pfam" id="PF06722"/>
    </source>
</evidence>
<dbReference type="InterPro" id="IPR050426">
    <property type="entry name" value="Glycosyltransferase_28"/>
</dbReference>
<dbReference type="GO" id="GO:0017000">
    <property type="term" value="P:antibiotic biosynthetic process"/>
    <property type="evidence" value="ECO:0007669"/>
    <property type="project" value="UniProtKB-ARBA"/>
</dbReference>
<organism evidence="2 3">
    <name type="scientific">Nocardia mangyaensis</name>
    <dbReference type="NCBI Taxonomy" id="2213200"/>
    <lineage>
        <taxon>Bacteria</taxon>
        <taxon>Bacillati</taxon>
        <taxon>Actinomycetota</taxon>
        <taxon>Actinomycetes</taxon>
        <taxon>Mycobacteriales</taxon>
        <taxon>Nocardiaceae</taxon>
        <taxon>Nocardia</taxon>
    </lineage>
</organism>
<dbReference type="GO" id="GO:0016758">
    <property type="term" value="F:hexosyltransferase activity"/>
    <property type="evidence" value="ECO:0007669"/>
    <property type="project" value="UniProtKB-ARBA"/>
</dbReference>
<dbReference type="FunFam" id="3.40.50.2000:FF:000009">
    <property type="entry name" value="Sterol 3-beta-glucosyltransferase UGT80A2"/>
    <property type="match status" value="1"/>
</dbReference>
<dbReference type="InterPro" id="IPR002213">
    <property type="entry name" value="UDP_glucos_trans"/>
</dbReference>
<dbReference type="SUPFAM" id="SSF53756">
    <property type="entry name" value="UDP-Glycosyltransferase/glycogen phosphorylase"/>
    <property type="match status" value="1"/>
</dbReference>
<keyword evidence="3" id="KW-1185">Reference proteome</keyword>
<reference evidence="2" key="1">
    <citation type="submission" date="2016-11" db="EMBL/GenBank/DDBJ databases">
        <authorList>
            <person name="Jaros S."/>
            <person name="Januszkiewicz K."/>
            <person name="Wedrychowicz H."/>
        </authorList>
    </citation>
    <scope>NUCLEOTIDE SEQUENCE [LARGE SCALE GENOMIC DNA]</scope>
    <source>
        <strain evidence="2">Y48</strain>
    </source>
</reference>
<dbReference type="Pfam" id="PF06722">
    <property type="entry name" value="EryCIII-like_C"/>
    <property type="match status" value="1"/>
</dbReference>
<sequence length="444" mass="46629">MRIAMLFYGSRGDIQPGVCLALELQRRGHRVMVAVPPNLVWLAEDTGVAEVVAIGKDTHTAWTSAAAKESLSGRNPLQRAKFAFDTVRAGFAAFDADLCELFLPADAAVGGGVDAAREAGALAEIDLLVVGPLCQERGFAVAERLGVPLVVLRYGPMSENGVIGAIPGMPEDWSPTWKRRSWQLADGVTWLATGWNENSFRRRIGLSAARTPLPGRLRRAGVPQIQGYDPAMVPGLVEEWGAGKPVVGFLDLPCESRPGLGEIAADDPALAGWLAAGASPVFISFGSMPLTDPDAVVDTLRGACRRAGVRALIAVGESRGPGPDDPEVFFIGPVDHSSVLPHCVAAIHHGGAGTTGATLRAGLPTLICAVTADQPFWGDRVRALGVGAGMRIRALTEDYAAAELTALLADQARERAAAFATAMIAPDKAVSSAADIVESRLDLR</sequence>
<dbReference type="AlphaFoldDB" id="A0A1J0VQA0"/>
<protein>
    <submittedName>
        <fullName evidence="2">Glycosyl transferase</fullName>
    </submittedName>
</protein>
<dbReference type="OrthoDB" id="3253247at2"/>
<name>A0A1J0VQA0_9NOCA</name>
<feature type="domain" description="Erythromycin biosynthesis protein CIII-like C-terminal" evidence="1">
    <location>
        <begin position="334"/>
        <end position="425"/>
    </location>
</feature>
<evidence type="ECO:0000313" key="3">
    <source>
        <dbReference type="Proteomes" id="UP000183810"/>
    </source>
</evidence>
<dbReference type="PANTHER" id="PTHR48050:SF13">
    <property type="entry name" value="STEROL 3-BETA-GLUCOSYLTRANSFERASE UGT80A2"/>
    <property type="match status" value="1"/>
</dbReference>
<dbReference type="Gene3D" id="3.40.50.2000">
    <property type="entry name" value="Glycogen Phosphorylase B"/>
    <property type="match status" value="2"/>
</dbReference>
<keyword evidence="2" id="KW-0808">Transferase</keyword>
<dbReference type="Proteomes" id="UP000183810">
    <property type="component" value="Chromosome"/>
</dbReference>
<dbReference type="KEGG" id="nsl:BOX37_09685"/>
<dbReference type="GO" id="GO:0008194">
    <property type="term" value="F:UDP-glycosyltransferase activity"/>
    <property type="evidence" value="ECO:0007669"/>
    <property type="project" value="InterPro"/>
</dbReference>